<protein>
    <submittedName>
        <fullName evidence="2">Uncharacterized protein</fullName>
    </submittedName>
</protein>
<keyword evidence="1" id="KW-0614">Plasmid</keyword>
<dbReference type="AlphaFoldDB" id="A0A1N7G175"/>
<dbReference type="RefSeq" id="WP_076584080.1">
    <property type="nucleotide sequence ID" value="NZ_CP019329.1"/>
</dbReference>
<keyword evidence="3" id="KW-1185">Reference proteome</keyword>
<dbReference type="OrthoDB" id="212292at2157"/>
<dbReference type="Proteomes" id="UP000185687">
    <property type="component" value="Unassembled WGS sequence"/>
</dbReference>
<reference evidence="2 3" key="2">
    <citation type="submission" date="2017-01" db="EMBL/GenBank/DDBJ databases">
        <authorList>
            <person name="Mah S.A."/>
            <person name="Swanson W.J."/>
            <person name="Moy G.W."/>
            <person name="Vacquier V.D."/>
        </authorList>
    </citation>
    <scope>NUCLEOTIDE SEQUENCE [LARGE SCALE GENOMIC DNA]</scope>
    <source>
        <strain evidence="2 3">CGMCC 1.8909</strain>
    </source>
</reference>
<evidence type="ECO:0000313" key="2">
    <source>
        <dbReference type="EMBL" id="SIS06308.1"/>
    </source>
</evidence>
<dbReference type="Proteomes" id="UP000187321">
    <property type="component" value="Plasmid unnamed2"/>
</dbReference>
<name>A0A1N7G175_9EURY</name>
<evidence type="ECO:0000313" key="4">
    <source>
        <dbReference type="Proteomes" id="UP000187321"/>
    </source>
</evidence>
<dbReference type="KEGG" id="hda:BB347_18190"/>
<sequence>MVRKPPLPDGYELPEAVNGWLFDSEDTSNGHVWRSSDYECSVGVFDNLGSVSVRVTDDRVSGFASNVDPERVEYDRADRDDALSGALDAARAWMEQTDPAAWSHPDVCEAVFDAPAGYSLETYYLENRETIVYYRRDDAEMGIEIDVRGKGPEALTRETAPYLYVHQWNGSGNATVALAPWTEAHGPKTKHPDIKPILETPDECGLEVALTMARQFVREHFADSGEIDAAGQSDIGRWSA</sequence>
<dbReference type="GeneID" id="30957915"/>
<evidence type="ECO:0000313" key="1">
    <source>
        <dbReference type="EMBL" id="APX98623.1"/>
    </source>
</evidence>
<gene>
    <name evidence="1" type="ORF">BB347_18190</name>
    <name evidence="2" type="ORF">SAMN05421809_3654</name>
</gene>
<reference evidence="1 4" key="1">
    <citation type="submission" date="2017-01" db="EMBL/GenBank/DDBJ databases">
        <title>Complete genome sequence of Haloterrigena daqingensis type strain (JX313T).</title>
        <authorList>
            <person name="Shuang W."/>
        </authorList>
    </citation>
    <scope>NUCLEOTIDE SEQUENCE [LARGE SCALE GENOMIC DNA]</scope>
    <source>
        <strain evidence="4">JX313</strain>
        <strain evidence="1">JX313T</strain>
        <plasmid evidence="4">Plasmid unnamed2</plasmid>
        <plasmid evidence="1">unnamed2</plasmid>
    </source>
</reference>
<accession>A0A1N7G175</accession>
<geneLocation type="plasmid" evidence="1">
    <name>unnamed2</name>
</geneLocation>
<evidence type="ECO:0000313" key="3">
    <source>
        <dbReference type="Proteomes" id="UP000185687"/>
    </source>
</evidence>
<organism evidence="2 3">
    <name type="scientific">Natronorubrum daqingense</name>
    <dbReference type="NCBI Taxonomy" id="588898"/>
    <lineage>
        <taxon>Archaea</taxon>
        <taxon>Methanobacteriati</taxon>
        <taxon>Methanobacteriota</taxon>
        <taxon>Stenosarchaea group</taxon>
        <taxon>Halobacteria</taxon>
        <taxon>Halobacteriales</taxon>
        <taxon>Natrialbaceae</taxon>
        <taxon>Natronorubrum</taxon>
    </lineage>
</organism>
<dbReference type="EMBL" id="FTNP01000008">
    <property type="protein sequence ID" value="SIS06308.1"/>
    <property type="molecule type" value="Genomic_DNA"/>
</dbReference>
<proteinExistence type="predicted"/>
<dbReference type="EMBL" id="CP019329">
    <property type="protein sequence ID" value="APX98623.1"/>
    <property type="molecule type" value="Genomic_DNA"/>
</dbReference>